<name>A0ABT3Q9B0_9PROT</name>
<protein>
    <submittedName>
        <fullName evidence="2">Uncharacterized protein</fullName>
    </submittedName>
</protein>
<dbReference type="RefSeq" id="WP_166122663.1">
    <property type="nucleotide sequence ID" value="NZ_JAPIUX010000016.1"/>
</dbReference>
<evidence type="ECO:0000256" key="1">
    <source>
        <dbReference type="SAM" id="Phobius"/>
    </source>
</evidence>
<dbReference type="Proteomes" id="UP001526446">
    <property type="component" value="Unassembled WGS sequence"/>
</dbReference>
<proteinExistence type="predicted"/>
<evidence type="ECO:0000313" key="2">
    <source>
        <dbReference type="EMBL" id="MCX2561876.1"/>
    </source>
</evidence>
<keyword evidence="1" id="KW-0472">Membrane</keyword>
<keyword evidence="3" id="KW-1185">Reference proteome</keyword>
<gene>
    <name evidence="2" type="ORF">OQ252_10775</name>
</gene>
<comment type="caution">
    <text evidence="2">The sequence shown here is derived from an EMBL/GenBank/DDBJ whole genome shotgun (WGS) entry which is preliminary data.</text>
</comment>
<keyword evidence="1" id="KW-1133">Transmembrane helix</keyword>
<sequence length="121" mass="12342">MEQMQAPGTPKGLMAAVIGMGILIVVGTGALVGVIIHRMGAHTSPATLAASAPAGGEQISSTTPLPLPAGSRLVSMTHVQDDLLALHILENGKDRILLWQVSSGRVRPGLDIANLPALSAP</sequence>
<dbReference type="EMBL" id="JAPIUX010000016">
    <property type="protein sequence ID" value="MCX2561876.1"/>
    <property type="molecule type" value="Genomic_DNA"/>
</dbReference>
<reference evidence="2 3" key="1">
    <citation type="submission" date="2022-11" db="EMBL/GenBank/DDBJ databases">
        <title>Genome sequencing of Acetobacter type strain.</title>
        <authorList>
            <person name="Heo J."/>
            <person name="Lee D."/>
            <person name="Han B.-H."/>
            <person name="Hong S.-B."/>
            <person name="Kwon S.-W."/>
        </authorList>
    </citation>
    <scope>NUCLEOTIDE SEQUENCE [LARGE SCALE GENOMIC DNA]</scope>
    <source>
        <strain evidence="2 3">KACC 21251</strain>
    </source>
</reference>
<feature type="transmembrane region" description="Helical" evidence="1">
    <location>
        <begin position="12"/>
        <end position="36"/>
    </location>
</feature>
<organism evidence="2 3">
    <name type="scientific">Acetobacter farinalis</name>
    <dbReference type="NCBI Taxonomy" id="1260984"/>
    <lineage>
        <taxon>Bacteria</taxon>
        <taxon>Pseudomonadati</taxon>
        <taxon>Pseudomonadota</taxon>
        <taxon>Alphaproteobacteria</taxon>
        <taxon>Acetobacterales</taxon>
        <taxon>Acetobacteraceae</taxon>
        <taxon>Acetobacter</taxon>
    </lineage>
</organism>
<keyword evidence="1" id="KW-0812">Transmembrane</keyword>
<evidence type="ECO:0000313" key="3">
    <source>
        <dbReference type="Proteomes" id="UP001526446"/>
    </source>
</evidence>
<accession>A0ABT3Q9B0</accession>